<sequence>YSPSLCRARLARACPTIDTYCIRALSYNKFSPSHFQTYTILS</sequence>
<comment type="caution">
    <text evidence="1">The sequence shown here is derived from an EMBL/GenBank/DDBJ whole genome shotgun (WGS) entry which is preliminary data.</text>
</comment>
<organism evidence="1 2">
    <name type="scientific">Oribacterium sinus F0268</name>
    <dbReference type="NCBI Taxonomy" id="585501"/>
    <lineage>
        <taxon>Bacteria</taxon>
        <taxon>Bacillati</taxon>
        <taxon>Bacillota</taxon>
        <taxon>Clostridia</taxon>
        <taxon>Lachnospirales</taxon>
        <taxon>Lachnospiraceae</taxon>
        <taxon>Oribacterium</taxon>
    </lineage>
</organism>
<feature type="non-terminal residue" evidence="1">
    <location>
        <position position="1"/>
    </location>
</feature>
<protein>
    <submittedName>
        <fullName evidence="1">Uncharacterized protein</fullName>
    </submittedName>
</protein>
<proteinExistence type="predicted"/>
<gene>
    <name evidence="1" type="ORF">HMPREF6123_1415</name>
</gene>
<evidence type="ECO:0000313" key="2">
    <source>
        <dbReference type="Proteomes" id="UP000004121"/>
    </source>
</evidence>
<dbReference type="HOGENOM" id="CLU_3244019_0_0_9"/>
<dbReference type="EMBL" id="ACKX01000135">
    <property type="protein sequence ID" value="EEJ51307.1"/>
    <property type="molecule type" value="Genomic_DNA"/>
</dbReference>
<reference evidence="1" key="1">
    <citation type="submission" date="2009-04" db="EMBL/GenBank/DDBJ databases">
        <authorList>
            <person name="Qin X."/>
            <person name="Bachman B."/>
            <person name="Battles P."/>
            <person name="Bell A."/>
            <person name="Bess C."/>
            <person name="Bickham C."/>
            <person name="Chaboub L."/>
            <person name="Chen D."/>
            <person name="Coyle M."/>
            <person name="Deiros D.R."/>
            <person name="Dinh H."/>
            <person name="Forbes L."/>
            <person name="Fowler G."/>
            <person name="Francisco L."/>
            <person name="Fu Q."/>
            <person name="Gubbala S."/>
            <person name="Hale W."/>
            <person name="Han Y."/>
            <person name="Hemphill L."/>
            <person name="Highlander S.K."/>
            <person name="Hirani K."/>
            <person name="Hogues M."/>
            <person name="Jackson L."/>
            <person name="Jakkamsetti A."/>
            <person name="Javaid M."/>
            <person name="Jiang H."/>
            <person name="Korchina V."/>
            <person name="Kovar C."/>
            <person name="Lara F."/>
            <person name="Lee S."/>
            <person name="Mata R."/>
            <person name="Mathew T."/>
            <person name="Moen C."/>
            <person name="Morales K."/>
            <person name="Munidasa M."/>
            <person name="Nazareth L."/>
            <person name="Ngo R."/>
            <person name="Nguyen L."/>
            <person name="Okwuonu G."/>
            <person name="Ongeri F."/>
            <person name="Patil S."/>
            <person name="Petrosino J."/>
            <person name="Pham C."/>
            <person name="Pham P."/>
            <person name="Pu L.-L."/>
            <person name="Puazo M."/>
            <person name="Raj R."/>
            <person name="Reid J."/>
            <person name="Rouhana J."/>
            <person name="Saada N."/>
            <person name="Shang Y."/>
            <person name="Simmons D."/>
            <person name="Thornton R."/>
            <person name="Warren J."/>
            <person name="Weissenberger G."/>
            <person name="Zhang J."/>
            <person name="Zhang L."/>
            <person name="Zhou C."/>
            <person name="Zhu D."/>
            <person name="Muzny D."/>
            <person name="Worley K."/>
            <person name="Gibbs R."/>
        </authorList>
    </citation>
    <scope>NUCLEOTIDE SEQUENCE [LARGE SCALE GENOMIC DNA]</scope>
    <source>
        <strain evidence="1">F0268</strain>
    </source>
</reference>
<accession>C2KY46</accession>
<evidence type="ECO:0000313" key="1">
    <source>
        <dbReference type="EMBL" id="EEJ51307.1"/>
    </source>
</evidence>
<keyword evidence="2" id="KW-1185">Reference proteome</keyword>
<name>C2KY46_9FIRM</name>
<dbReference type="AlphaFoldDB" id="C2KY46"/>
<dbReference type="InParanoid" id="C2KY46"/>
<dbReference type="Proteomes" id="UP000004121">
    <property type="component" value="Unassembled WGS sequence"/>
</dbReference>